<feature type="transmembrane region" description="Helical" evidence="7">
    <location>
        <begin position="12"/>
        <end position="33"/>
    </location>
</feature>
<protein>
    <submittedName>
        <fullName evidence="8">Glycosyltransferase BC10</fullName>
    </submittedName>
</protein>
<dbReference type="EMBL" id="JACGWO010000010">
    <property type="protein sequence ID" value="KAK4416477.1"/>
    <property type="molecule type" value="Genomic_DNA"/>
</dbReference>
<name>A0AAE2CBX6_9LAMI</name>
<keyword evidence="7" id="KW-1133">Transmembrane helix</keyword>
<evidence type="ECO:0000256" key="3">
    <source>
        <dbReference type="ARBA" id="ARBA00022679"/>
    </source>
</evidence>
<comment type="subcellular location">
    <subcellularLocation>
        <location evidence="1">Membrane</location>
        <topology evidence="1">Single-pass type II membrane protein</topology>
    </subcellularLocation>
</comment>
<organism evidence="8 9">
    <name type="scientific">Sesamum alatum</name>
    <dbReference type="NCBI Taxonomy" id="300844"/>
    <lineage>
        <taxon>Eukaryota</taxon>
        <taxon>Viridiplantae</taxon>
        <taxon>Streptophyta</taxon>
        <taxon>Embryophyta</taxon>
        <taxon>Tracheophyta</taxon>
        <taxon>Spermatophyta</taxon>
        <taxon>Magnoliopsida</taxon>
        <taxon>eudicotyledons</taxon>
        <taxon>Gunneridae</taxon>
        <taxon>Pentapetalae</taxon>
        <taxon>asterids</taxon>
        <taxon>lamiids</taxon>
        <taxon>Lamiales</taxon>
        <taxon>Pedaliaceae</taxon>
        <taxon>Sesamum</taxon>
    </lineage>
</organism>
<keyword evidence="2" id="KW-0328">Glycosyltransferase</keyword>
<reference evidence="8" key="1">
    <citation type="submission" date="2020-06" db="EMBL/GenBank/DDBJ databases">
        <authorList>
            <person name="Li T."/>
            <person name="Hu X."/>
            <person name="Zhang T."/>
            <person name="Song X."/>
            <person name="Zhang H."/>
            <person name="Dai N."/>
            <person name="Sheng W."/>
            <person name="Hou X."/>
            <person name="Wei L."/>
        </authorList>
    </citation>
    <scope>NUCLEOTIDE SEQUENCE</scope>
    <source>
        <strain evidence="8">3651</strain>
        <tissue evidence="8">Leaf</tissue>
    </source>
</reference>
<dbReference type="PROSITE" id="PS51257">
    <property type="entry name" value="PROKAR_LIPOPROTEIN"/>
    <property type="match status" value="1"/>
</dbReference>
<evidence type="ECO:0000256" key="1">
    <source>
        <dbReference type="ARBA" id="ARBA00004606"/>
    </source>
</evidence>
<dbReference type="PANTHER" id="PTHR31042:SF77">
    <property type="entry name" value="GLYCOSYLTRANSFERASE"/>
    <property type="match status" value="1"/>
</dbReference>
<dbReference type="InterPro" id="IPR003406">
    <property type="entry name" value="Glyco_trans_14"/>
</dbReference>
<feature type="compositionally biased region" description="Polar residues" evidence="6">
    <location>
        <begin position="107"/>
        <end position="123"/>
    </location>
</feature>
<dbReference type="Pfam" id="PF02485">
    <property type="entry name" value="Branch"/>
    <property type="match status" value="1"/>
</dbReference>
<comment type="caution">
    <text evidence="8">The sequence shown here is derived from an EMBL/GenBank/DDBJ whole genome shotgun (WGS) entry which is preliminary data.</text>
</comment>
<evidence type="ECO:0000313" key="9">
    <source>
        <dbReference type="Proteomes" id="UP001293254"/>
    </source>
</evidence>
<dbReference type="PANTHER" id="PTHR31042">
    <property type="entry name" value="CORE-2/I-BRANCHING BETA-1,6-N-ACETYLGLUCOSAMINYLTRANSFERASE FAMILY PROTEIN-RELATED"/>
    <property type="match status" value="1"/>
</dbReference>
<keyword evidence="9" id="KW-1185">Reference proteome</keyword>
<dbReference type="AlphaFoldDB" id="A0AAE2CBX6"/>
<evidence type="ECO:0000256" key="2">
    <source>
        <dbReference type="ARBA" id="ARBA00022676"/>
    </source>
</evidence>
<dbReference type="PRINTS" id="PR01217">
    <property type="entry name" value="PRICHEXTENSN"/>
</dbReference>
<keyword evidence="3" id="KW-0808">Transferase</keyword>
<sequence length="435" mass="48835">MILKLSDRLFHLFLLILGISIGVITTLSCLNTFPFTIPSLSFFVPPLTSKPSLPLHQTSPPPPLSPPPPPQSPPPPPLPPPPPPPLSPPPPPQSPPPSPLPPPPPQTTVASMNGTSNDMITDVSLGNNESFGLMHNMSDDELLLRASKVPGMQDIPEKQRAGPYKVAFMFLTPGPLPLAPFWDRFFKGHEGMYSVYVHPHPSYNDSMPPDSAFYGRRIPSQPVYWGTISMIDAERRLLANALLDPSNQRFVLLSDSCIPLFNFTAVYNYLMGANHSFLGSFDDPGKAGRGRYNRQMWPTITIEQWRKGSQWFELHRDLAVKVVSDQKYYPIFRDFCRPPCYNDEHYLPTMVNILYPEMNSNRPVTWVDWSRGGPHPRKFGWIDVRVELLNEIRVGSECMYNGNTTNMCNLFARKFLPNTIGPLLKVGPPLLGFDP</sequence>
<accession>A0AAE2CBX6</accession>
<evidence type="ECO:0000313" key="8">
    <source>
        <dbReference type="EMBL" id="KAK4416477.1"/>
    </source>
</evidence>
<dbReference type="GO" id="GO:0016020">
    <property type="term" value="C:membrane"/>
    <property type="evidence" value="ECO:0007669"/>
    <property type="project" value="UniProtKB-SubCell"/>
</dbReference>
<dbReference type="SUPFAM" id="SSF101447">
    <property type="entry name" value="Formin homology 2 domain (FH2 domain)"/>
    <property type="match status" value="1"/>
</dbReference>
<feature type="compositionally biased region" description="Pro residues" evidence="6">
    <location>
        <begin position="59"/>
        <end position="106"/>
    </location>
</feature>
<dbReference type="Proteomes" id="UP001293254">
    <property type="component" value="Unassembled WGS sequence"/>
</dbReference>
<feature type="region of interest" description="Disordered" evidence="6">
    <location>
        <begin position="53"/>
        <end position="123"/>
    </location>
</feature>
<evidence type="ECO:0000256" key="6">
    <source>
        <dbReference type="SAM" id="MobiDB-lite"/>
    </source>
</evidence>
<reference evidence="8" key="2">
    <citation type="journal article" date="2024" name="Plant">
        <title>Genomic evolution and insights into agronomic trait innovations of Sesamum species.</title>
        <authorList>
            <person name="Miao H."/>
            <person name="Wang L."/>
            <person name="Qu L."/>
            <person name="Liu H."/>
            <person name="Sun Y."/>
            <person name="Le M."/>
            <person name="Wang Q."/>
            <person name="Wei S."/>
            <person name="Zheng Y."/>
            <person name="Lin W."/>
            <person name="Duan Y."/>
            <person name="Cao H."/>
            <person name="Xiong S."/>
            <person name="Wang X."/>
            <person name="Wei L."/>
            <person name="Li C."/>
            <person name="Ma Q."/>
            <person name="Ju M."/>
            <person name="Zhao R."/>
            <person name="Li G."/>
            <person name="Mu C."/>
            <person name="Tian Q."/>
            <person name="Mei H."/>
            <person name="Zhang T."/>
            <person name="Gao T."/>
            <person name="Zhang H."/>
        </authorList>
    </citation>
    <scope>NUCLEOTIDE SEQUENCE</scope>
    <source>
        <strain evidence="8">3651</strain>
    </source>
</reference>
<gene>
    <name evidence="8" type="ORF">Salat_2473200</name>
</gene>
<keyword evidence="5" id="KW-0325">Glycoprotein</keyword>
<evidence type="ECO:0000256" key="7">
    <source>
        <dbReference type="SAM" id="Phobius"/>
    </source>
</evidence>
<dbReference type="GO" id="GO:0016757">
    <property type="term" value="F:glycosyltransferase activity"/>
    <property type="evidence" value="ECO:0007669"/>
    <property type="project" value="UniProtKB-KW"/>
</dbReference>
<evidence type="ECO:0000256" key="5">
    <source>
        <dbReference type="ARBA" id="ARBA00023180"/>
    </source>
</evidence>
<proteinExistence type="predicted"/>
<keyword evidence="4 7" id="KW-0472">Membrane</keyword>
<keyword evidence="7" id="KW-0812">Transmembrane</keyword>
<evidence type="ECO:0000256" key="4">
    <source>
        <dbReference type="ARBA" id="ARBA00023136"/>
    </source>
</evidence>
<dbReference type="InterPro" id="IPR044174">
    <property type="entry name" value="BC10-like"/>
</dbReference>